<organism evidence="1 2">
    <name type="scientific">Ameca splendens</name>
    <dbReference type="NCBI Taxonomy" id="208324"/>
    <lineage>
        <taxon>Eukaryota</taxon>
        <taxon>Metazoa</taxon>
        <taxon>Chordata</taxon>
        <taxon>Craniata</taxon>
        <taxon>Vertebrata</taxon>
        <taxon>Euteleostomi</taxon>
        <taxon>Actinopterygii</taxon>
        <taxon>Neopterygii</taxon>
        <taxon>Teleostei</taxon>
        <taxon>Neoteleostei</taxon>
        <taxon>Acanthomorphata</taxon>
        <taxon>Ovalentaria</taxon>
        <taxon>Atherinomorphae</taxon>
        <taxon>Cyprinodontiformes</taxon>
        <taxon>Goodeidae</taxon>
        <taxon>Ameca</taxon>
    </lineage>
</organism>
<dbReference type="EMBL" id="JAHRIP010085579">
    <property type="protein sequence ID" value="MEQ2314618.1"/>
    <property type="molecule type" value="Genomic_DNA"/>
</dbReference>
<comment type="caution">
    <text evidence="1">The sequence shown here is derived from an EMBL/GenBank/DDBJ whole genome shotgun (WGS) entry which is preliminary data.</text>
</comment>
<proteinExistence type="predicted"/>
<feature type="non-terminal residue" evidence="1">
    <location>
        <position position="1"/>
    </location>
</feature>
<gene>
    <name evidence="1" type="ORF">AMECASPLE_014049</name>
</gene>
<name>A0ABV1A7U5_9TELE</name>
<reference evidence="1 2" key="1">
    <citation type="submission" date="2021-06" db="EMBL/GenBank/DDBJ databases">
        <authorList>
            <person name="Palmer J.M."/>
        </authorList>
    </citation>
    <scope>NUCLEOTIDE SEQUENCE [LARGE SCALE GENOMIC DNA]</scope>
    <source>
        <strain evidence="1 2">AS_MEX2019</strain>
        <tissue evidence="1">Muscle</tissue>
    </source>
</reference>
<evidence type="ECO:0000313" key="2">
    <source>
        <dbReference type="Proteomes" id="UP001469553"/>
    </source>
</evidence>
<accession>A0ABV1A7U5</accession>
<evidence type="ECO:0000313" key="1">
    <source>
        <dbReference type="EMBL" id="MEQ2314618.1"/>
    </source>
</evidence>
<keyword evidence="2" id="KW-1185">Reference proteome</keyword>
<protein>
    <submittedName>
        <fullName evidence="1">Uncharacterized protein</fullName>
    </submittedName>
</protein>
<sequence>GEGSSRRVCLCECVHTNHHTHSCSVVSSTSCLSAAQSHHTHTHLNTHLELLASHTTGLSDIRQAFFAPPPFIRPSIVHPFIHSAVGSNTPSLSGLRHVCSLFDK</sequence>
<dbReference type="Proteomes" id="UP001469553">
    <property type="component" value="Unassembled WGS sequence"/>
</dbReference>